<proteinExistence type="predicted"/>
<dbReference type="Proteomes" id="UP001346149">
    <property type="component" value="Unassembled WGS sequence"/>
</dbReference>
<dbReference type="PANTHER" id="PTHR33264:SF8">
    <property type="entry name" value="EXPRESSED PROTEIN"/>
    <property type="match status" value="1"/>
</dbReference>
<accession>A0AAN7QGX7</accession>
<reference evidence="1 2" key="1">
    <citation type="journal article" date="2023" name="Hortic Res">
        <title>Pangenome of water caltrop reveals structural variations and asymmetric subgenome divergence after allopolyploidization.</title>
        <authorList>
            <person name="Zhang X."/>
            <person name="Chen Y."/>
            <person name="Wang L."/>
            <person name="Yuan Y."/>
            <person name="Fang M."/>
            <person name="Shi L."/>
            <person name="Lu R."/>
            <person name="Comes H.P."/>
            <person name="Ma Y."/>
            <person name="Chen Y."/>
            <person name="Huang G."/>
            <person name="Zhou Y."/>
            <person name="Zheng Z."/>
            <person name="Qiu Y."/>
        </authorList>
    </citation>
    <scope>NUCLEOTIDE SEQUENCE [LARGE SCALE GENOMIC DNA]</scope>
    <source>
        <strain evidence="1">F231</strain>
    </source>
</reference>
<name>A0AAN7QGX7_TRANT</name>
<evidence type="ECO:0000313" key="2">
    <source>
        <dbReference type="Proteomes" id="UP001346149"/>
    </source>
</evidence>
<dbReference type="PANTHER" id="PTHR33264">
    <property type="entry name" value="EXPRESSED PROTEIN"/>
    <property type="match status" value="1"/>
</dbReference>
<dbReference type="EMBL" id="JAXQNO010000022">
    <property type="protein sequence ID" value="KAK4766953.1"/>
    <property type="molecule type" value="Genomic_DNA"/>
</dbReference>
<evidence type="ECO:0000313" key="1">
    <source>
        <dbReference type="EMBL" id="KAK4766953.1"/>
    </source>
</evidence>
<comment type="caution">
    <text evidence="1">The sequence shown here is derived from an EMBL/GenBank/DDBJ whole genome shotgun (WGS) entry which is preliminary data.</text>
</comment>
<keyword evidence="2" id="KW-1185">Reference proteome</keyword>
<organism evidence="1 2">
    <name type="scientific">Trapa natans</name>
    <name type="common">Water chestnut</name>
    <dbReference type="NCBI Taxonomy" id="22666"/>
    <lineage>
        <taxon>Eukaryota</taxon>
        <taxon>Viridiplantae</taxon>
        <taxon>Streptophyta</taxon>
        <taxon>Embryophyta</taxon>
        <taxon>Tracheophyta</taxon>
        <taxon>Spermatophyta</taxon>
        <taxon>Magnoliopsida</taxon>
        <taxon>eudicotyledons</taxon>
        <taxon>Gunneridae</taxon>
        <taxon>Pentapetalae</taxon>
        <taxon>rosids</taxon>
        <taxon>malvids</taxon>
        <taxon>Myrtales</taxon>
        <taxon>Lythraceae</taxon>
        <taxon>Trapa</taxon>
    </lineage>
</organism>
<sequence length="134" mass="15134">MLLRSPPVGGRLPMLRARLPEAAGKATADCAAVCCCCPCLVADFLVVAVYRFPAGLCRRARRQRRQRRILKQAKGGKCTCGCEVEESIKIGDVIMEEEMLEMKLEESPEMEELEEEMWKAFYGTGFWRSPSQKE</sequence>
<gene>
    <name evidence="1" type="ORF">SAY86_014704</name>
</gene>
<protein>
    <submittedName>
        <fullName evidence="1">Uncharacterized protein</fullName>
    </submittedName>
</protein>
<dbReference type="AlphaFoldDB" id="A0AAN7QGX7"/>